<evidence type="ECO:0000313" key="2">
    <source>
        <dbReference type="Proteomes" id="UP000002624"/>
    </source>
</evidence>
<protein>
    <submittedName>
        <fullName evidence="1">Uncharacterized protein</fullName>
    </submittedName>
</protein>
<dbReference type="EMBL" id="GG692427">
    <property type="protein sequence ID" value="EER40149.1"/>
    <property type="molecule type" value="Genomic_DNA"/>
</dbReference>
<organism evidence="1 2">
    <name type="scientific">Ajellomyces capsulatus (strain H143)</name>
    <name type="common">Darling's disease fungus</name>
    <name type="synonym">Histoplasma capsulatum</name>
    <dbReference type="NCBI Taxonomy" id="544712"/>
    <lineage>
        <taxon>Eukaryota</taxon>
        <taxon>Fungi</taxon>
        <taxon>Dikarya</taxon>
        <taxon>Ascomycota</taxon>
        <taxon>Pezizomycotina</taxon>
        <taxon>Eurotiomycetes</taxon>
        <taxon>Eurotiomycetidae</taxon>
        <taxon>Onygenales</taxon>
        <taxon>Ajellomycetaceae</taxon>
        <taxon>Histoplasma</taxon>
    </lineage>
</organism>
<dbReference type="VEuPathDB" id="FungiDB:HCDG_05546"/>
<sequence>MTVDWLRPLHRAGGKAMMVMVMVTETAEKARECSGQGTGLCDDDIMFHVFQTREVSPLAPGSLSNHFNLYPAPSFVFKERDRGTPPQQPPFFDSAQCSRETLIPEGPVVRIRGNEIYLSELEKAKASLPRWNEKYTSRVAVFHQFWRLDTGTEYTVPTVDQLVHEATLLSWLQITIVLTIGRLQRVIPGTGAEFNGCTVLDGAGFSIEHLSEIPLCLS</sequence>
<dbReference type="Proteomes" id="UP000002624">
    <property type="component" value="Unassembled WGS sequence"/>
</dbReference>
<name>C6HH65_AJECH</name>
<gene>
    <name evidence="1" type="ORF">HCDG_05546</name>
</gene>
<proteinExistence type="predicted"/>
<accession>C6HH65</accession>
<reference evidence="2" key="1">
    <citation type="submission" date="2009-05" db="EMBL/GenBank/DDBJ databases">
        <title>The genome sequence of Ajellomyces capsulatus strain H143.</title>
        <authorList>
            <person name="Champion M."/>
            <person name="Cuomo C.A."/>
            <person name="Ma L.-J."/>
            <person name="Henn M.R."/>
            <person name="Sil A."/>
            <person name="Goldman B."/>
            <person name="Young S.K."/>
            <person name="Kodira C.D."/>
            <person name="Zeng Q."/>
            <person name="Koehrsen M."/>
            <person name="Alvarado L."/>
            <person name="Berlin A.M."/>
            <person name="Borenstein D."/>
            <person name="Chen Z."/>
            <person name="Engels R."/>
            <person name="Freedman E."/>
            <person name="Gellesch M."/>
            <person name="Goldberg J."/>
            <person name="Griggs A."/>
            <person name="Gujja S."/>
            <person name="Heiman D.I."/>
            <person name="Hepburn T.A."/>
            <person name="Howarth C."/>
            <person name="Jen D."/>
            <person name="Larson L."/>
            <person name="Lewis B."/>
            <person name="Mehta T."/>
            <person name="Park D."/>
            <person name="Pearson M."/>
            <person name="Roberts A."/>
            <person name="Saif S."/>
            <person name="Shea T.D."/>
            <person name="Shenoy N."/>
            <person name="Sisk P."/>
            <person name="Stolte C."/>
            <person name="Sykes S."/>
            <person name="Walk T."/>
            <person name="White J."/>
            <person name="Yandava C."/>
            <person name="Klein B."/>
            <person name="McEwen J.G."/>
            <person name="Puccia R."/>
            <person name="Goldman G.H."/>
            <person name="Felipe M.S."/>
            <person name="Nino-Vega G."/>
            <person name="San-Blas G."/>
            <person name="Taylor J.W."/>
            <person name="Mendoza L."/>
            <person name="Galagan J.E."/>
            <person name="Nusbaum C."/>
            <person name="Birren B.W."/>
        </authorList>
    </citation>
    <scope>NUCLEOTIDE SEQUENCE [LARGE SCALE GENOMIC DNA]</scope>
    <source>
        <strain evidence="2">H143</strain>
    </source>
</reference>
<dbReference type="AlphaFoldDB" id="C6HH65"/>
<evidence type="ECO:0000313" key="1">
    <source>
        <dbReference type="EMBL" id="EER40149.1"/>
    </source>
</evidence>
<dbReference type="HOGENOM" id="CLU_1266580_0_0_1"/>